<dbReference type="KEGG" id="shj:SHELI_v1c06760"/>
<keyword evidence="3" id="KW-1185">Reference proteome</keyword>
<name>A0A1B3SL33_9MOLU</name>
<dbReference type="EMBL" id="CP017015">
    <property type="protein sequence ID" value="AOG60627.1"/>
    <property type="molecule type" value="Genomic_DNA"/>
</dbReference>
<keyword evidence="1" id="KW-1133">Transmembrane helix</keyword>
<evidence type="ECO:0000256" key="1">
    <source>
        <dbReference type="SAM" id="Phobius"/>
    </source>
</evidence>
<feature type="transmembrane region" description="Helical" evidence="1">
    <location>
        <begin position="6"/>
        <end position="26"/>
    </location>
</feature>
<reference evidence="2 3" key="1">
    <citation type="submission" date="2016-08" db="EMBL/GenBank/DDBJ databases">
        <title>Complete genome sequence of Spiroplasma helicoides TABS-2 (DSM 22551).</title>
        <authorList>
            <person name="Shen W.-Y."/>
            <person name="Lo W.-S."/>
            <person name="Lai Y.-C."/>
            <person name="Kuo C.-H."/>
        </authorList>
    </citation>
    <scope>NUCLEOTIDE SEQUENCE [LARGE SCALE GENOMIC DNA]</scope>
    <source>
        <strain evidence="2 3">TABS-2</strain>
    </source>
</reference>
<sequence length="126" mass="14800">MKKSTTRSFFLGIFLIIFTFVFMLIANKRTIYSAQLIIQQKVDEEGEIKINGYLFCDKKINLAEVEYFKIDYINGYELLSNKYLYFDKGIIALKNVDLINLDPNKNRVILYGNKINLLNYLISSLY</sequence>
<organism evidence="2 3">
    <name type="scientific">Spiroplasma helicoides</name>
    <dbReference type="NCBI Taxonomy" id="216938"/>
    <lineage>
        <taxon>Bacteria</taxon>
        <taxon>Bacillati</taxon>
        <taxon>Mycoplasmatota</taxon>
        <taxon>Mollicutes</taxon>
        <taxon>Entomoplasmatales</taxon>
        <taxon>Spiroplasmataceae</taxon>
        <taxon>Spiroplasma</taxon>
    </lineage>
</organism>
<dbReference type="RefSeq" id="WP_069116714.1">
    <property type="nucleotide sequence ID" value="NZ_CP017015.1"/>
</dbReference>
<dbReference type="STRING" id="216938.SHELI_v1c06760"/>
<dbReference type="Proteomes" id="UP000094378">
    <property type="component" value="Chromosome"/>
</dbReference>
<evidence type="ECO:0000313" key="3">
    <source>
        <dbReference type="Proteomes" id="UP000094378"/>
    </source>
</evidence>
<keyword evidence="1" id="KW-0472">Membrane</keyword>
<dbReference type="OrthoDB" id="10004866at2"/>
<proteinExistence type="predicted"/>
<protein>
    <submittedName>
        <fullName evidence="2">Uncharacterized protein</fullName>
    </submittedName>
</protein>
<keyword evidence="1" id="KW-0812">Transmembrane</keyword>
<dbReference type="AlphaFoldDB" id="A0A1B3SL33"/>
<gene>
    <name evidence="2" type="ORF">SHELI_v1c06760</name>
</gene>
<evidence type="ECO:0000313" key="2">
    <source>
        <dbReference type="EMBL" id="AOG60627.1"/>
    </source>
</evidence>
<accession>A0A1B3SL33</accession>